<gene>
    <name evidence="1" type="ORF">EDS130_LOCUS34514</name>
    <name evidence="2" type="ORF">XAT740_LOCUS49399</name>
</gene>
<dbReference type="Proteomes" id="UP000663828">
    <property type="component" value="Unassembled WGS sequence"/>
</dbReference>
<sequence>MASTTDHSSQTIEENLAICIRRCGFQNVTLKDSLQVIDEQRAFEVGNETTFTEFVTNIADVLLKASSQSITKLHYGIIRGLIATVFRRVDSQRKKHSIQYLHGVRILRRGSGPFGVSVLQANEMHLKDVILNGMDFSELELPYIFLRNTSLINASFVNSNLEYADFTGAKLNGVKFLNTQLQNTDFTRASVRNIQLCGTTLFGSSITGDQIVQALIMYNTSYPNGTYARDKIYVVNGDAQQGTVGWNVTRGNIDVVSSSFTTNQDASMVQFIDLVEILNAELPDDIYYCVSFRYSRLYMKLIDSTREYPPNSYICYNQLDQTELPYLDHFVSVSKSLYSGAKRKNIERPTSTNKSVVSTATSQFTRHLNTGMHLPVKET</sequence>
<proteinExistence type="predicted"/>
<evidence type="ECO:0000313" key="2">
    <source>
        <dbReference type="EMBL" id="CAF1614774.1"/>
    </source>
</evidence>
<dbReference type="InterPro" id="IPR001646">
    <property type="entry name" value="5peptide_repeat"/>
</dbReference>
<dbReference type="SUPFAM" id="SSF141571">
    <property type="entry name" value="Pentapeptide repeat-like"/>
    <property type="match status" value="1"/>
</dbReference>
<dbReference type="OrthoDB" id="10023318at2759"/>
<reference evidence="1" key="1">
    <citation type="submission" date="2021-02" db="EMBL/GenBank/DDBJ databases">
        <authorList>
            <person name="Nowell W R."/>
        </authorList>
    </citation>
    <scope>NUCLEOTIDE SEQUENCE</scope>
</reference>
<organism evidence="1 4">
    <name type="scientific">Adineta ricciae</name>
    <name type="common">Rotifer</name>
    <dbReference type="NCBI Taxonomy" id="249248"/>
    <lineage>
        <taxon>Eukaryota</taxon>
        <taxon>Metazoa</taxon>
        <taxon>Spiralia</taxon>
        <taxon>Gnathifera</taxon>
        <taxon>Rotifera</taxon>
        <taxon>Eurotatoria</taxon>
        <taxon>Bdelloidea</taxon>
        <taxon>Adinetida</taxon>
        <taxon>Adinetidae</taxon>
        <taxon>Adineta</taxon>
    </lineage>
</organism>
<dbReference type="Proteomes" id="UP000663852">
    <property type="component" value="Unassembled WGS sequence"/>
</dbReference>
<dbReference type="AlphaFoldDB" id="A0A815J8T1"/>
<keyword evidence="3" id="KW-1185">Reference proteome</keyword>
<dbReference type="Gene3D" id="2.160.20.80">
    <property type="entry name" value="E3 ubiquitin-protein ligase SopA"/>
    <property type="match status" value="1"/>
</dbReference>
<accession>A0A815J8T1</accession>
<evidence type="ECO:0000313" key="1">
    <source>
        <dbReference type="EMBL" id="CAF1373489.1"/>
    </source>
</evidence>
<protein>
    <submittedName>
        <fullName evidence="1">Uncharacterized protein</fullName>
    </submittedName>
</protein>
<dbReference type="Pfam" id="PF13599">
    <property type="entry name" value="Pentapeptide_4"/>
    <property type="match status" value="1"/>
</dbReference>
<evidence type="ECO:0000313" key="4">
    <source>
        <dbReference type="Proteomes" id="UP000663852"/>
    </source>
</evidence>
<dbReference type="EMBL" id="CAJNOR010007304">
    <property type="protein sequence ID" value="CAF1614774.1"/>
    <property type="molecule type" value="Genomic_DNA"/>
</dbReference>
<evidence type="ECO:0000313" key="3">
    <source>
        <dbReference type="Proteomes" id="UP000663828"/>
    </source>
</evidence>
<comment type="caution">
    <text evidence="1">The sequence shown here is derived from an EMBL/GenBank/DDBJ whole genome shotgun (WGS) entry which is preliminary data.</text>
</comment>
<dbReference type="EMBL" id="CAJNOJ010000290">
    <property type="protein sequence ID" value="CAF1373489.1"/>
    <property type="molecule type" value="Genomic_DNA"/>
</dbReference>
<name>A0A815J8T1_ADIRI</name>